<proteinExistence type="predicted"/>
<gene>
    <name evidence="3" type="ORF">HDK90DRAFT_127190</name>
</gene>
<dbReference type="CDD" id="cd18186">
    <property type="entry name" value="BTB_POZ_ZBTB_KLHL-like"/>
    <property type="match status" value="1"/>
</dbReference>
<dbReference type="SUPFAM" id="SSF54695">
    <property type="entry name" value="POZ domain"/>
    <property type="match status" value="1"/>
</dbReference>
<comment type="caution">
    <text evidence="3">The sequence shown here is derived from an EMBL/GenBank/DDBJ whole genome shotgun (WGS) entry which is preliminary data.</text>
</comment>
<feature type="compositionally biased region" description="Basic and acidic residues" evidence="1">
    <location>
        <begin position="226"/>
        <end position="243"/>
    </location>
</feature>
<feature type="domain" description="BTB" evidence="2">
    <location>
        <begin position="19"/>
        <end position="91"/>
    </location>
</feature>
<organism evidence="3 4">
    <name type="scientific">Phyllosticta capitalensis</name>
    <dbReference type="NCBI Taxonomy" id="121624"/>
    <lineage>
        <taxon>Eukaryota</taxon>
        <taxon>Fungi</taxon>
        <taxon>Dikarya</taxon>
        <taxon>Ascomycota</taxon>
        <taxon>Pezizomycotina</taxon>
        <taxon>Dothideomycetes</taxon>
        <taxon>Dothideomycetes incertae sedis</taxon>
        <taxon>Botryosphaeriales</taxon>
        <taxon>Phyllostictaceae</taxon>
        <taxon>Phyllosticta</taxon>
    </lineage>
</organism>
<dbReference type="Proteomes" id="UP001492380">
    <property type="component" value="Unassembled WGS sequence"/>
</dbReference>
<dbReference type="Gene3D" id="3.30.710.10">
    <property type="entry name" value="Potassium Channel Kv1.1, Chain A"/>
    <property type="match status" value="1"/>
</dbReference>
<dbReference type="EMBL" id="JBBWRZ010000002">
    <property type="protein sequence ID" value="KAK8243586.1"/>
    <property type="molecule type" value="Genomic_DNA"/>
</dbReference>
<dbReference type="PANTHER" id="PTHR47843:SF2">
    <property type="entry name" value="BTB DOMAIN-CONTAINING PROTEIN"/>
    <property type="match status" value="1"/>
</dbReference>
<protein>
    <recommendedName>
        <fullName evidence="2">BTB domain-containing protein</fullName>
    </recommendedName>
</protein>
<sequence length="243" mass="28992">MMKRRRTSLPDVSSLLTSQPIEIEVGNAPKETFFLHKSLLCMESEKYRALFQGTGDWEEKRENKITIMDEDPKLFRSFAKYLYYDNWTYQNDNEESIVHLARLYCLGDRLVAKRFQESVLWRFDLELRYPFEDENVSDDDLCDILEVAFSELPERPDVDPLQRRVARLGASRLFDLQKYPRFRDELSKDVPGITRRMCLCMAPMELRDLEKERLLQNKRKTTARGVKCDNEEKQEHPPERFYT</sequence>
<dbReference type="SMART" id="SM00225">
    <property type="entry name" value="BTB"/>
    <property type="match status" value="1"/>
</dbReference>
<keyword evidence="4" id="KW-1185">Reference proteome</keyword>
<dbReference type="InterPro" id="IPR011333">
    <property type="entry name" value="SKP1/BTB/POZ_sf"/>
</dbReference>
<dbReference type="PROSITE" id="PS50097">
    <property type="entry name" value="BTB"/>
    <property type="match status" value="1"/>
</dbReference>
<dbReference type="PANTHER" id="PTHR47843">
    <property type="entry name" value="BTB DOMAIN-CONTAINING PROTEIN-RELATED"/>
    <property type="match status" value="1"/>
</dbReference>
<accession>A0ABR1YXY1</accession>
<reference evidence="3 4" key="1">
    <citation type="submission" date="2024-04" db="EMBL/GenBank/DDBJ databases">
        <title>Phyllosticta paracitricarpa is synonymous to the EU quarantine fungus P. citricarpa based on phylogenomic analyses.</title>
        <authorList>
            <consortium name="Lawrence Berkeley National Laboratory"/>
            <person name="Van Ingen-Buijs V.A."/>
            <person name="Van Westerhoven A.C."/>
            <person name="Haridas S."/>
            <person name="Skiadas P."/>
            <person name="Martin F."/>
            <person name="Groenewald J.Z."/>
            <person name="Crous P.W."/>
            <person name="Seidl M.F."/>
        </authorList>
    </citation>
    <scope>NUCLEOTIDE SEQUENCE [LARGE SCALE GENOMIC DNA]</scope>
    <source>
        <strain evidence="3 4">CBS 123374</strain>
    </source>
</reference>
<dbReference type="Pfam" id="PF00651">
    <property type="entry name" value="BTB"/>
    <property type="match status" value="1"/>
</dbReference>
<dbReference type="InterPro" id="IPR000210">
    <property type="entry name" value="BTB/POZ_dom"/>
</dbReference>
<evidence type="ECO:0000313" key="3">
    <source>
        <dbReference type="EMBL" id="KAK8243586.1"/>
    </source>
</evidence>
<evidence type="ECO:0000259" key="2">
    <source>
        <dbReference type="PROSITE" id="PS50097"/>
    </source>
</evidence>
<name>A0ABR1YXY1_9PEZI</name>
<feature type="region of interest" description="Disordered" evidence="1">
    <location>
        <begin position="220"/>
        <end position="243"/>
    </location>
</feature>
<evidence type="ECO:0000256" key="1">
    <source>
        <dbReference type="SAM" id="MobiDB-lite"/>
    </source>
</evidence>
<evidence type="ECO:0000313" key="4">
    <source>
        <dbReference type="Proteomes" id="UP001492380"/>
    </source>
</evidence>